<dbReference type="EMBL" id="CADCUB010000040">
    <property type="protein sequence ID" value="CAA9314267.1"/>
    <property type="molecule type" value="Genomic_DNA"/>
</dbReference>
<dbReference type="PANTHER" id="PTHR30483:SF6">
    <property type="entry name" value="PERIPLASMIC BINDING PROTEIN OF ABC TRANSPORTER FOR NATURAL AMINO ACIDS"/>
    <property type="match status" value="1"/>
</dbReference>
<name>A0A6J4KUE7_9ACTN</name>
<feature type="chain" id="PRO_5026677637" evidence="4">
    <location>
        <begin position="23"/>
        <end position="433"/>
    </location>
</feature>
<evidence type="ECO:0000256" key="1">
    <source>
        <dbReference type="ARBA" id="ARBA00010062"/>
    </source>
</evidence>
<evidence type="ECO:0000313" key="6">
    <source>
        <dbReference type="EMBL" id="CAA9314267.1"/>
    </source>
</evidence>
<organism evidence="6">
    <name type="scientific">uncultured Frankineae bacterium</name>
    <dbReference type="NCBI Taxonomy" id="437475"/>
    <lineage>
        <taxon>Bacteria</taxon>
        <taxon>Bacillati</taxon>
        <taxon>Actinomycetota</taxon>
        <taxon>Actinomycetes</taxon>
        <taxon>Frankiales</taxon>
        <taxon>environmental samples</taxon>
    </lineage>
</organism>
<proteinExistence type="inferred from homology"/>
<dbReference type="PANTHER" id="PTHR30483">
    <property type="entry name" value="LEUCINE-SPECIFIC-BINDING PROTEIN"/>
    <property type="match status" value="1"/>
</dbReference>
<keyword evidence="2 4" id="KW-0732">Signal</keyword>
<dbReference type="PROSITE" id="PS51257">
    <property type="entry name" value="PROKAR_LIPOPROTEIN"/>
    <property type="match status" value="1"/>
</dbReference>
<dbReference type="InterPro" id="IPR051010">
    <property type="entry name" value="BCAA_transport"/>
</dbReference>
<gene>
    <name evidence="6" type="ORF">AVDCRST_MAG07-729</name>
</gene>
<evidence type="ECO:0000256" key="2">
    <source>
        <dbReference type="ARBA" id="ARBA00022729"/>
    </source>
</evidence>
<reference evidence="6" key="1">
    <citation type="submission" date="2020-02" db="EMBL/GenBank/DDBJ databases">
        <authorList>
            <person name="Meier V. D."/>
        </authorList>
    </citation>
    <scope>NUCLEOTIDE SEQUENCE</scope>
    <source>
        <strain evidence="6">AVDCRST_MAG07</strain>
    </source>
</reference>
<dbReference type="SUPFAM" id="SSF53822">
    <property type="entry name" value="Periplasmic binding protein-like I"/>
    <property type="match status" value="1"/>
</dbReference>
<dbReference type="InterPro" id="IPR028082">
    <property type="entry name" value="Peripla_BP_I"/>
</dbReference>
<accession>A0A6J4KUE7</accession>
<evidence type="ECO:0000256" key="3">
    <source>
        <dbReference type="SAM" id="MobiDB-lite"/>
    </source>
</evidence>
<evidence type="ECO:0000256" key="4">
    <source>
        <dbReference type="SAM" id="SignalP"/>
    </source>
</evidence>
<evidence type="ECO:0000259" key="5">
    <source>
        <dbReference type="Pfam" id="PF13458"/>
    </source>
</evidence>
<protein>
    <submittedName>
        <fullName evidence="6">Branched-chain amino acid ABC transporter, amino acid-binding protein</fullName>
    </submittedName>
</protein>
<dbReference type="CDD" id="cd06346">
    <property type="entry name" value="PBP1_ABC_ligand_binding-like"/>
    <property type="match status" value="1"/>
</dbReference>
<dbReference type="AlphaFoldDB" id="A0A6J4KUE7"/>
<feature type="signal peptide" evidence="4">
    <location>
        <begin position="1"/>
        <end position="22"/>
    </location>
</feature>
<dbReference type="Pfam" id="PF13458">
    <property type="entry name" value="Peripla_BP_6"/>
    <property type="match status" value="1"/>
</dbReference>
<feature type="region of interest" description="Disordered" evidence="3">
    <location>
        <begin position="31"/>
        <end position="53"/>
    </location>
</feature>
<comment type="similarity">
    <text evidence="1">Belongs to the leucine-binding protein family.</text>
</comment>
<feature type="domain" description="Leucine-binding protein" evidence="5">
    <location>
        <begin position="56"/>
        <end position="416"/>
    </location>
</feature>
<sequence length="433" mass="44084">MNSPVRTWRMLAAISAGALALAACGGGDDGGDTATEASAAPSESAASEKQNTADGTLTIGTLLPQTGSLAFLGPPEFAGVDLAIKEINEAGGILGKPVAKIDSDSGDTATNIASQSVDRLLSQNVDVIVGAASSGVSKTVIDTITGAGVVQISPANTSPDFTDYPDKGLYFRTAPSDVLQGRILGDQIIEDGSATVGILALQDAYGTGLAENVTKSIEGSNGEVVEEIIYDPKAAEFTAEVSQIKGADPEAIVVIGFDESAKIIQELAKQGIGPQDGKKLYLVDGNTGNALGEKLPAGLLKGVKGTVPGAAAGPEFQARLKSVDPALKDFSYSAESYDAVNVVALAAVAAESDAGTDIAEQLVDVTTGGTKCSTFSECNELATAGTDFDYDGVSGPIEFDENGDPTEASVGVYEYDQANKIPATAQNYKSGKL</sequence>
<feature type="compositionally biased region" description="Low complexity" evidence="3">
    <location>
        <begin position="32"/>
        <end position="48"/>
    </location>
</feature>
<dbReference type="Gene3D" id="3.40.50.2300">
    <property type="match status" value="3"/>
</dbReference>
<dbReference type="InterPro" id="IPR028081">
    <property type="entry name" value="Leu-bd"/>
</dbReference>